<dbReference type="Proteomes" id="UP001634394">
    <property type="component" value="Unassembled WGS sequence"/>
</dbReference>
<evidence type="ECO:0000313" key="1">
    <source>
        <dbReference type="EMBL" id="KAL3887940.1"/>
    </source>
</evidence>
<sequence>MAQPVTFLFGQKKILTLTNPDLEKLAEVSYTLEAICRWSLTDRTIDINTTRHIFQSILKGRVLYDNPVSLYRVVGIAAYLQIPEEKFASLLSGIVHFDMIPRYLGFFHQLIKEGYHTLAELYIKSAKLPLSLLQNRGIGYQQLKKQCRDAHNLEEYLSKCVRPRCVCERCTQYREDRTRYPPVRYVPQLKYPGRIRLLTEQTALPKYLELKQAQAAQGQSATQN</sequence>
<evidence type="ECO:0000313" key="2">
    <source>
        <dbReference type="Proteomes" id="UP001634394"/>
    </source>
</evidence>
<organism evidence="1 2">
    <name type="scientific">Sinanodonta woodiana</name>
    <name type="common">Chinese pond mussel</name>
    <name type="synonym">Anodonta woodiana</name>
    <dbReference type="NCBI Taxonomy" id="1069815"/>
    <lineage>
        <taxon>Eukaryota</taxon>
        <taxon>Metazoa</taxon>
        <taxon>Spiralia</taxon>
        <taxon>Lophotrochozoa</taxon>
        <taxon>Mollusca</taxon>
        <taxon>Bivalvia</taxon>
        <taxon>Autobranchia</taxon>
        <taxon>Heteroconchia</taxon>
        <taxon>Palaeoheterodonta</taxon>
        <taxon>Unionida</taxon>
        <taxon>Unionoidea</taxon>
        <taxon>Unionidae</taxon>
        <taxon>Unioninae</taxon>
        <taxon>Sinanodonta</taxon>
    </lineage>
</organism>
<protein>
    <submittedName>
        <fullName evidence="1">Uncharacterized protein</fullName>
    </submittedName>
</protein>
<dbReference type="AlphaFoldDB" id="A0ABD3XQM3"/>
<keyword evidence="2" id="KW-1185">Reference proteome</keyword>
<gene>
    <name evidence="1" type="ORF">ACJMK2_000325</name>
</gene>
<name>A0ABD3XQM3_SINWO</name>
<comment type="caution">
    <text evidence="1">The sequence shown here is derived from an EMBL/GenBank/DDBJ whole genome shotgun (WGS) entry which is preliminary data.</text>
</comment>
<reference evidence="1 2" key="1">
    <citation type="submission" date="2024-11" db="EMBL/GenBank/DDBJ databases">
        <title>Chromosome-level genome assembly of the freshwater bivalve Anodonta woodiana.</title>
        <authorList>
            <person name="Chen X."/>
        </authorList>
    </citation>
    <scope>NUCLEOTIDE SEQUENCE [LARGE SCALE GENOMIC DNA]</scope>
    <source>
        <strain evidence="1">MN2024</strain>
        <tissue evidence="1">Gills</tissue>
    </source>
</reference>
<dbReference type="EMBL" id="JBJQND010000001">
    <property type="protein sequence ID" value="KAL3887940.1"/>
    <property type="molecule type" value="Genomic_DNA"/>
</dbReference>
<proteinExistence type="predicted"/>
<accession>A0ABD3XQM3</accession>